<dbReference type="Gene3D" id="3.30.390.10">
    <property type="entry name" value="Enolase-like, N-terminal domain"/>
    <property type="match status" value="1"/>
</dbReference>
<evidence type="ECO:0000313" key="1">
    <source>
        <dbReference type="EMBL" id="AXK84049.1"/>
    </source>
</evidence>
<sequence length="480" mass="52229">MTGSNAPIFRLREVRLYERDVQLRMPFRFGVVTLREAPQCFVRARVEYPDGRTAWGGAAELLAPKWFDKDLSLTNEQNFDQLRVSLNLAAAAYVDDPTPRTAFGHFAAHYEQHIIAGARQGLNALTANFGPAQIDRAVLDALGRIEGCSFYDAVGSNIAGIDPALLPNQLGDLAGFDISGFLARLRPADSIAARHTVGLVDVITGHPGRVGDGLPESLEEVVDTYGHTYFKLKVGGNAAADLDRLIDIASVLDRLDRPYVASLDGNEQYNDLGALEMLWRRMTETPALRRLVASIAFIEQPITRSHALDSDVSALSAIKPVIVDESDDGLDAFVRARARGYQGVSSKCCKGLYKSILNAARCAHWNAGGGRYFMTGEDLTTQAGLAVQQDLALVNLIGLTHVERNGHHYVNGMASLPETEQAAFLAAHPDLYVHSHGAVRVKIESGRLRIGSLAGAGFATGAYPDWEKLTLLKTPQWRPS</sequence>
<dbReference type="OrthoDB" id="7809546at2"/>
<dbReference type="InterPro" id="IPR029017">
    <property type="entry name" value="Enolase-like_N"/>
</dbReference>
<evidence type="ECO:0000313" key="2">
    <source>
        <dbReference type="Proteomes" id="UP000254889"/>
    </source>
</evidence>
<dbReference type="KEGG" id="ptaw:DW352_15225"/>
<dbReference type="SUPFAM" id="SSF51604">
    <property type="entry name" value="Enolase C-terminal domain-like"/>
    <property type="match status" value="1"/>
</dbReference>
<dbReference type="Proteomes" id="UP000254889">
    <property type="component" value="Chromosome"/>
</dbReference>
<dbReference type="InterPro" id="IPR036849">
    <property type="entry name" value="Enolase-like_C_sf"/>
</dbReference>
<accession>A0A346A4F2</accession>
<protein>
    <submittedName>
        <fullName evidence="1">Mandelate racemase</fullName>
    </submittedName>
</protein>
<reference evidence="1 2" key="1">
    <citation type="submission" date="2018-07" db="EMBL/GenBank/DDBJ databases">
        <authorList>
            <person name="Quirk P.G."/>
            <person name="Krulwich T.A."/>
        </authorList>
    </citation>
    <scope>NUCLEOTIDE SEQUENCE [LARGE SCALE GENOMIC DNA]</scope>
    <source>
        <strain evidence="1 2">CC-BB4</strain>
    </source>
</reference>
<dbReference type="SUPFAM" id="SSF54826">
    <property type="entry name" value="Enolase N-terminal domain-like"/>
    <property type="match status" value="1"/>
</dbReference>
<gene>
    <name evidence="1" type="ORF">DW352_15225</name>
</gene>
<organism evidence="1 2">
    <name type="scientific">Pseudolabrys taiwanensis</name>
    <dbReference type="NCBI Taxonomy" id="331696"/>
    <lineage>
        <taxon>Bacteria</taxon>
        <taxon>Pseudomonadati</taxon>
        <taxon>Pseudomonadota</taxon>
        <taxon>Alphaproteobacteria</taxon>
        <taxon>Hyphomicrobiales</taxon>
        <taxon>Xanthobacteraceae</taxon>
        <taxon>Pseudolabrys</taxon>
    </lineage>
</organism>
<keyword evidence="2" id="KW-1185">Reference proteome</keyword>
<dbReference type="AlphaFoldDB" id="A0A346A4F2"/>
<name>A0A346A4F2_9HYPH</name>
<dbReference type="EMBL" id="CP031417">
    <property type="protein sequence ID" value="AXK84049.1"/>
    <property type="molecule type" value="Genomic_DNA"/>
</dbReference>
<proteinExistence type="predicted"/>
<dbReference type="Gene3D" id="3.20.20.120">
    <property type="entry name" value="Enolase-like C-terminal domain"/>
    <property type="match status" value="1"/>
</dbReference>